<dbReference type="GO" id="GO:0030626">
    <property type="term" value="F:U12 snRNA binding"/>
    <property type="evidence" value="ECO:0007669"/>
    <property type="project" value="TreeGrafter"/>
</dbReference>
<dbReference type="GO" id="GO:0097157">
    <property type="term" value="F:pre-mRNA intronic binding"/>
    <property type="evidence" value="ECO:0007669"/>
    <property type="project" value="TreeGrafter"/>
</dbReference>
<dbReference type="SMART" id="SM00360">
    <property type="entry name" value="RRM"/>
    <property type="match status" value="2"/>
</dbReference>
<keyword evidence="10" id="KW-1185">Reference proteome</keyword>
<dbReference type="FunFam" id="3.30.70.330:FF:000948">
    <property type="entry name" value="RNA-binding region (RNP1, RRM) containing 3"/>
    <property type="match status" value="1"/>
</dbReference>
<gene>
    <name evidence="9" type="ORF">ROHU_003616</name>
</gene>
<dbReference type="InterPro" id="IPR045164">
    <property type="entry name" value="RBM41/RNPC3"/>
</dbReference>
<dbReference type="PROSITE" id="PS50102">
    <property type="entry name" value="RRM"/>
    <property type="match status" value="2"/>
</dbReference>
<keyword evidence="3" id="KW-0677">Repeat</keyword>
<dbReference type="Gene3D" id="6.10.250.610">
    <property type="match status" value="1"/>
</dbReference>
<accession>A0A498NUP5</accession>
<evidence type="ECO:0000256" key="4">
    <source>
        <dbReference type="ARBA" id="ARBA00022884"/>
    </source>
</evidence>
<feature type="domain" description="RRM" evidence="8">
    <location>
        <begin position="246"/>
        <end position="329"/>
    </location>
</feature>
<dbReference type="InterPro" id="IPR034147">
    <property type="entry name" value="RBM40_RRM1"/>
</dbReference>
<dbReference type="InterPro" id="IPR012677">
    <property type="entry name" value="Nucleotide-bd_a/b_plait_sf"/>
</dbReference>
<evidence type="ECO:0000256" key="7">
    <source>
        <dbReference type="SAM" id="MobiDB-lite"/>
    </source>
</evidence>
<dbReference type="Pfam" id="PF00076">
    <property type="entry name" value="RRM_1"/>
    <property type="match status" value="2"/>
</dbReference>
<reference evidence="9 10" key="1">
    <citation type="submission" date="2018-03" db="EMBL/GenBank/DDBJ databases">
        <title>Draft genome sequence of Rohu Carp (Labeo rohita).</title>
        <authorList>
            <person name="Das P."/>
            <person name="Kushwaha B."/>
            <person name="Joshi C.G."/>
            <person name="Kumar D."/>
            <person name="Nagpure N.S."/>
            <person name="Sahoo L."/>
            <person name="Das S.P."/>
            <person name="Bit A."/>
            <person name="Patnaik S."/>
            <person name="Meher P.K."/>
            <person name="Jayasankar P."/>
            <person name="Koringa P.G."/>
            <person name="Patel N.V."/>
            <person name="Hinsu A.T."/>
            <person name="Kumar R."/>
            <person name="Pandey M."/>
            <person name="Agarwal S."/>
            <person name="Srivastava S."/>
            <person name="Singh M."/>
            <person name="Iquebal M.A."/>
            <person name="Jaiswal S."/>
            <person name="Angadi U.B."/>
            <person name="Kumar N."/>
            <person name="Raza M."/>
            <person name="Shah T.M."/>
            <person name="Rai A."/>
            <person name="Jena J.K."/>
        </authorList>
    </citation>
    <scope>NUCLEOTIDE SEQUENCE [LARGE SCALE GENOMIC DNA]</scope>
    <source>
        <strain evidence="9">DASCIFA01</strain>
        <tissue evidence="9">Testis</tissue>
    </source>
</reference>
<dbReference type="PANTHER" id="PTHR16105:SF0">
    <property type="entry name" value="RNA-BINDING REGION-CONTAINING PROTEIN 3"/>
    <property type="match status" value="1"/>
</dbReference>
<organism evidence="9 10">
    <name type="scientific">Labeo rohita</name>
    <name type="common">Indian major carp</name>
    <name type="synonym">Cyprinus rohita</name>
    <dbReference type="NCBI Taxonomy" id="84645"/>
    <lineage>
        <taxon>Eukaryota</taxon>
        <taxon>Metazoa</taxon>
        <taxon>Chordata</taxon>
        <taxon>Craniata</taxon>
        <taxon>Vertebrata</taxon>
        <taxon>Euteleostomi</taxon>
        <taxon>Actinopterygii</taxon>
        <taxon>Neopterygii</taxon>
        <taxon>Teleostei</taxon>
        <taxon>Ostariophysi</taxon>
        <taxon>Cypriniformes</taxon>
        <taxon>Cyprinidae</taxon>
        <taxon>Labeoninae</taxon>
        <taxon>Labeonini</taxon>
        <taxon>Labeo</taxon>
    </lineage>
</organism>
<evidence type="ECO:0000313" key="10">
    <source>
        <dbReference type="Proteomes" id="UP000290572"/>
    </source>
</evidence>
<dbReference type="CDD" id="cd12238">
    <property type="entry name" value="RRM1_RBM40_like"/>
    <property type="match status" value="1"/>
</dbReference>
<protein>
    <recommendedName>
        <fullName evidence="2">RNA-binding region-containing protein 3</fullName>
    </recommendedName>
</protein>
<evidence type="ECO:0000256" key="5">
    <source>
        <dbReference type="ARBA" id="ARBA00023242"/>
    </source>
</evidence>
<dbReference type="EMBL" id="QBIY01011085">
    <property type="protein sequence ID" value="RXN35683.1"/>
    <property type="molecule type" value="Genomic_DNA"/>
</dbReference>
<dbReference type="InterPro" id="IPR000504">
    <property type="entry name" value="RRM_dom"/>
</dbReference>
<comment type="subcellular location">
    <subcellularLocation>
        <location evidence="1">Nucleus</location>
    </subcellularLocation>
</comment>
<dbReference type="Gene3D" id="3.30.70.330">
    <property type="match status" value="2"/>
</dbReference>
<evidence type="ECO:0000256" key="1">
    <source>
        <dbReference type="ARBA" id="ARBA00004123"/>
    </source>
</evidence>
<feature type="region of interest" description="Disordered" evidence="7">
    <location>
        <begin position="99"/>
        <end position="120"/>
    </location>
</feature>
<dbReference type="FunFam" id="3.30.70.330:FF:000207">
    <property type="entry name" value="RNA-binding region (RNP1, RRM)-containing 3"/>
    <property type="match status" value="1"/>
</dbReference>
<comment type="caution">
    <text evidence="9">The sequence shown here is derived from an EMBL/GenBank/DDBJ whole genome shotgun (WGS) entry which is preliminary data.</text>
</comment>
<evidence type="ECO:0000256" key="2">
    <source>
        <dbReference type="ARBA" id="ARBA00020364"/>
    </source>
</evidence>
<evidence type="ECO:0000256" key="3">
    <source>
        <dbReference type="ARBA" id="ARBA00022737"/>
    </source>
</evidence>
<dbReference type="CDD" id="cd12239">
    <property type="entry name" value="RRM2_RBM40_like"/>
    <property type="match status" value="1"/>
</dbReference>
<evidence type="ECO:0000256" key="6">
    <source>
        <dbReference type="PROSITE-ProRule" id="PRU00176"/>
    </source>
</evidence>
<evidence type="ECO:0000313" key="9">
    <source>
        <dbReference type="EMBL" id="RXN35683.1"/>
    </source>
</evidence>
<dbReference type="Proteomes" id="UP000290572">
    <property type="component" value="Unassembled WGS sequence"/>
</dbReference>
<sequence>MAETDEADVQTKKSKTLIVRHLPRELSKDEKEDLLKYFGASSVRALSEKGPLKHMAFATFSSETSASKALNRLHQLRILGHTLVVEFAKDQDHVIVLKDPPVSKSGAGAQAEKGKKEKQQNNVPLVDNSIAPSLGMIRLMGLVNQPCKRPLRTKTSSKRKKPKLKDLLFIPKSDSHGPSGPALQPSDVFEQPQTLGQKKIEFHISAEVSTILEGPRQNQEPQFADATEEMKKMSVFKNYEPGEPTCRLYVKNVAKQVEEKDLKFIYGRYIDISSEEERNMFDIVLMKEGRMKGQAFIGLPSERSAEKALKETNGYVLNDKPLVVCFFKWHLKRGVANRRPAESPTVQARGRLEHCGLVRCG</sequence>
<keyword evidence="5" id="KW-0539">Nucleus</keyword>
<feature type="domain" description="RRM" evidence="8">
    <location>
        <begin position="15"/>
        <end position="90"/>
    </location>
</feature>
<evidence type="ECO:0000259" key="8">
    <source>
        <dbReference type="PROSITE" id="PS50102"/>
    </source>
</evidence>
<dbReference type="GO" id="GO:0005689">
    <property type="term" value="C:U12-type spliceosomal complex"/>
    <property type="evidence" value="ECO:0007669"/>
    <property type="project" value="TreeGrafter"/>
</dbReference>
<keyword evidence="4 6" id="KW-0694">RNA-binding</keyword>
<dbReference type="AlphaFoldDB" id="A0A498NUP5"/>
<dbReference type="InterPro" id="IPR035979">
    <property type="entry name" value="RBD_domain_sf"/>
</dbReference>
<dbReference type="STRING" id="84645.A0A498NUP5"/>
<proteinExistence type="predicted"/>
<dbReference type="SUPFAM" id="SSF54928">
    <property type="entry name" value="RNA-binding domain, RBD"/>
    <property type="match status" value="2"/>
</dbReference>
<name>A0A498NUP5_LABRO</name>
<dbReference type="PANTHER" id="PTHR16105">
    <property type="entry name" value="RNA-BINDING REGION-CONTAINING PROTEIN 3"/>
    <property type="match status" value="1"/>
</dbReference>
<dbReference type="GO" id="GO:0000398">
    <property type="term" value="P:mRNA splicing, via spliceosome"/>
    <property type="evidence" value="ECO:0007669"/>
    <property type="project" value="TreeGrafter"/>
</dbReference>